<dbReference type="Proteomes" id="UP000642673">
    <property type="component" value="Unassembled WGS sequence"/>
</dbReference>
<feature type="compositionally biased region" description="Polar residues" evidence="1">
    <location>
        <begin position="66"/>
        <end position="78"/>
    </location>
</feature>
<evidence type="ECO:0008006" key="6">
    <source>
        <dbReference type="Google" id="ProtNLM"/>
    </source>
</evidence>
<keyword evidence="2" id="KW-0472">Membrane</keyword>
<evidence type="ECO:0000256" key="2">
    <source>
        <dbReference type="SAM" id="Phobius"/>
    </source>
</evidence>
<keyword evidence="2" id="KW-1133">Transmembrane helix</keyword>
<dbReference type="RefSeq" id="WP_229873425.1">
    <property type="nucleotide sequence ID" value="NZ_BMVP01000002.1"/>
</dbReference>
<comment type="caution">
    <text evidence="4">The sequence shown here is derived from an EMBL/GenBank/DDBJ whole genome shotgun (WGS) entry which is preliminary data.</text>
</comment>
<keyword evidence="3" id="KW-0732">Signal</keyword>
<sequence length="137" mass="14040">MSARRSLLTALGATTLLAALWFVPSANATAPDQTPSRSGLSYQRSLSDQPGRPGQADQRGEADQPGQENRAAQENRATLTPAAAVVNASAAREAASQPLSLADTGSVDTSPYLLGGALCLGVGAGFVAFSVRRSRAQ</sequence>
<reference evidence="5" key="1">
    <citation type="journal article" date="2019" name="Int. J. Syst. Evol. Microbiol.">
        <title>The Global Catalogue of Microorganisms (GCM) 10K type strain sequencing project: providing services to taxonomists for standard genome sequencing and annotation.</title>
        <authorList>
            <consortium name="The Broad Institute Genomics Platform"/>
            <consortium name="The Broad Institute Genome Sequencing Center for Infectious Disease"/>
            <person name="Wu L."/>
            <person name="Ma J."/>
        </authorList>
    </citation>
    <scope>NUCLEOTIDE SEQUENCE [LARGE SCALE GENOMIC DNA]</scope>
    <source>
        <strain evidence="5">JCM 4738</strain>
    </source>
</reference>
<feature type="signal peptide" evidence="3">
    <location>
        <begin position="1"/>
        <end position="28"/>
    </location>
</feature>
<organism evidence="4 5">
    <name type="scientific">Streptomyces cirratus</name>
    <dbReference type="NCBI Taxonomy" id="68187"/>
    <lineage>
        <taxon>Bacteria</taxon>
        <taxon>Bacillati</taxon>
        <taxon>Actinomycetota</taxon>
        <taxon>Actinomycetes</taxon>
        <taxon>Kitasatosporales</taxon>
        <taxon>Streptomycetaceae</taxon>
        <taxon>Streptomyces</taxon>
    </lineage>
</organism>
<keyword evidence="5" id="KW-1185">Reference proteome</keyword>
<evidence type="ECO:0000256" key="1">
    <source>
        <dbReference type="SAM" id="MobiDB-lite"/>
    </source>
</evidence>
<protein>
    <recommendedName>
        <fullName evidence="6">Gram-positive cocci surface proteins LPxTG domain-containing protein</fullName>
    </recommendedName>
</protein>
<keyword evidence="2" id="KW-0812">Transmembrane</keyword>
<dbReference type="EMBL" id="BMVP01000002">
    <property type="protein sequence ID" value="GHB45832.1"/>
    <property type="molecule type" value="Genomic_DNA"/>
</dbReference>
<feature type="region of interest" description="Disordered" evidence="1">
    <location>
        <begin position="27"/>
        <end position="84"/>
    </location>
</feature>
<evidence type="ECO:0000313" key="5">
    <source>
        <dbReference type="Proteomes" id="UP000642673"/>
    </source>
</evidence>
<evidence type="ECO:0000256" key="3">
    <source>
        <dbReference type="SAM" id="SignalP"/>
    </source>
</evidence>
<name>A0ABQ3ER36_9ACTN</name>
<dbReference type="InterPro" id="IPR006311">
    <property type="entry name" value="TAT_signal"/>
</dbReference>
<accession>A0ABQ3ER36</accession>
<proteinExistence type="predicted"/>
<evidence type="ECO:0000313" key="4">
    <source>
        <dbReference type="EMBL" id="GHB45832.1"/>
    </source>
</evidence>
<gene>
    <name evidence="4" type="ORF">GCM10010347_14260</name>
</gene>
<dbReference type="PROSITE" id="PS51318">
    <property type="entry name" value="TAT"/>
    <property type="match status" value="1"/>
</dbReference>
<feature type="chain" id="PRO_5047439370" description="Gram-positive cocci surface proteins LPxTG domain-containing protein" evidence="3">
    <location>
        <begin position="29"/>
        <end position="137"/>
    </location>
</feature>
<feature type="compositionally biased region" description="Polar residues" evidence="1">
    <location>
        <begin position="27"/>
        <end position="48"/>
    </location>
</feature>
<feature type="transmembrane region" description="Helical" evidence="2">
    <location>
        <begin position="112"/>
        <end position="131"/>
    </location>
</feature>